<dbReference type="AlphaFoldDB" id="A0AAC9KA70"/>
<name>A0AAC9KA70_9PROT</name>
<organism evidence="1 2">
    <name type="scientific">Granulibacter bethesdensis</name>
    <dbReference type="NCBI Taxonomy" id="364410"/>
    <lineage>
        <taxon>Bacteria</taxon>
        <taxon>Pseudomonadati</taxon>
        <taxon>Pseudomonadota</taxon>
        <taxon>Alphaproteobacteria</taxon>
        <taxon>Acetobacterales</taxon>
        <taxon>Acetobacteraceae</taxon>
        <taxon>Granulibacter</taxon>
    </lineage>
</organism>
<evidence type="ECO:0000313" key="1">
    <source>
        <dbReference type="EMBL" id="APH54896.1"/>
    </source>
</evidence>
<proteinExistence type="predicted"/>
<dbReference type="Proteomes" id="UP000182373">
    <property type="component" value="Chromosome"/>
</dbReference>
<reference evidence="2" key="1">
    <citation type="submission" date="2016-11" db="EMBL/GenBank/DDBJ databases">
        <title>Comparative genomic and phenotypic analysis of Granulibacter bethesdensis clinical isolates from patients with chronic granulomatous disease.</title>
        <authorList>
            <person name="Zarember K.A."/>
            <person name="Porcella S.F."/>
            <person name="Chu J."/>
            <person name="Ding L."/>
            <person name="Dahlstrom E."/>
            <person name="Barbian K."/>
            <person name="Martens C."/>
            <person name="Sykora L."/>
            <person name="Kramer S."/>
            <person name="Pettinato A.M."/>
            <person name="Hong H."/>
            <person name="Wald G."/>
            <person name="Berg L.J."/>
            <person name="Rogge L.S."/>
            <person name="Greenberg D.E."/>
            <person name="Falcone E.L."/>
            <person name="Neves J.F."/>
            <person name="Simoes M.J."/>
            <person name="Casal M."/>
            <person name="Rodriguez-Lopez F.C."/>
            <person name="Zelazny A."/>
            <person name="Gallin J.I."/>
            <person name="Holland S.M."/>
        </authorList>
    </citation>
    <scope>NUCLEOTIDE SEQUENCE [LARGE SCALE GENOMIC DNA]</scope>
    <source>
        <strain evidence="2">NIH9.1</strain>
    </source>
</reference>
<evidence type="ECO:0000313" key="2">
    <source>
        <dbReference type="Proteomes" id="UP000182373"/>
    </source>
</evidence>
<dbReference type="EMBL" id="CP018191">
    <property type="protein sequence ID" value="APH54896.1"/>
    <property type="molecule type" value="Genomic_DNA"/>
</dbReference>
<gene>
    <name evidence="1" type="ORF">GbCGDNIH9_8600</name>
</gene>
<sequence length="74" mass="8719">MILQAMVYIFLIKSRIVVDFISKLIYLFYDIKNHEFCINGMKMIFGINATLRMKIHNINLNIGCQMCSILIFKI</sequence>
<protein>
    <submittedName>
        <fullName evidence="1">Uncharacterized protein</fullName>
    </submittedName>
</protein>
<accession>A0AAC9KA70</accession>